<comment type="caution">
    <text evidence="1">The sequence shown here is derived from an EMBL/GenBank/DDBJ whole genome shotgun (WGS) entry which is preliminary data.</text>
</comment>
<evidence type="ECO:0008006" key="3">
    <source>
        <dbReference type="Google" id="ProtNLM"/>
    </source>
</evidence>
<gene>
    <name evidence="1" type="ORF">Gotri_001539</name>
</gene>
<dbReference type="EMBL" id="JABEZW010000013">
    <property type="protein sequence ID" value="MBA0783898.1"/>
    <property type="molecule type" value="Genomic_DNA"/>
</dbReference>
<protein>
    <recommendedName>
        <fullName evidence="3">RNase H type-1 domain-containing protein</fullName>
    </recommendedName>
</protein>
<reference evidence="1 2" key="1">
    <citation type="journal article" date="2019" name="Genome Biol. Evol.">
        <title>Insights into the evolution of the New World diploid cottons (Gossypium, subgenus Houzingenia) based on genome sequencing.</title>
        <authorList>
            <person name="Grover C.E."/>
            <person name="Arick M.A. 2nd"/>
            <person name="Thrash A."/>
            <person name="Conover J.L."/>
            <person name="Sanders W.S."/>
            <person name="Peterson D.G."/>
            <person name="Frelichowski J.E."/>
            <person name="Scheffler J.A."/>
            <person name="Scheffler B.E."/>
            <person name="Wendel J.F."/>
        </authorList>
    </citation>
    <scope>NUCLEOTIDE SEQUENCE [LARGE SCALE GENOMIC DNA]</scope>
    <source>
        <strain evidence="1">8</strain>
        <tissue evidence="1">Leaf</tissue>
    </source>
</reference>
<name>A0A7J9FFE8_9ROSI</name>
<proteinExistence type="predicted"/>
<evidence type="ECO:0000313" key="1">
    <source>
        <dbReference type="EMBL" id="MBA0783898.1"/>
    </source>
</evidence>
<dbReference type="AlphaFoldDB" id="A0A7J9FFE8"/>
<accession>A0A7J9FFE8</accession>
<evidence type="ECO:0000313" key="2">
    <source>
        <dbReference type="Proteomes" id="UP000593568"/>
    </source>
</evidence>
<keyword evidence="2" id="KW-1185">Reference proteome</keyword>
<organism evidence="1 2">
    <name type="scientific">Gossypium trilobum</name>
    <dbReference type="NCBI Taxonomy" id="34281"/>
    <lineage>
        <taxon>Eukaryota</taxon>
        <taxon>Viridiplantae</taxon>
        <taxon>Streptophyta</taxon>
        <taxon>Embryophyta</taxon>
        <taxon>Tracheophyta</taxon>
        <taxon>Spermatophyta</taxon>
        <taxon>Magnoliopsida</taxon>
        <taxon>eudicotyledons</taxon>
        <taxon>Gunneridae</taxon>
        <taxon>Pentapetalae</taxon>
        <taxon>rosids</taxon>
        <taxon>malvids</taxon>
        <taxon>Malvales</taxon>
        <taxon>Malvaceae</taxon>
        <taxon>Malvoideae</taxon>
        <taxon>Gossypium</taxon>
    </lineage>
</organism>
<dbReference type="Proteomes" id="UP000593568">
    <property type="component" value="Unassembled WGS sequence"/>
</dbReference>
<sequence length="168" mass="19096">MIPFGFGSWSKYGVFRCSFLWRSISKIPSLSNLNMDCLLSSMVAGDKSWNLDLFRLWVSEETINKIAGVPPPHPFSDPDKITWGATSTDYEDVLHVFRDCLTARTIWDKLIPEDKLSRLNEGVTAVGGFICDHNGGWIIRFCRYLCNCTVTETELWGILDGLNLLLER</sequence>